<feature type="domain" description="AAA" evidence="1">
    <location>
        <begin position="31"/>
        <end position="144"/>
    </location>
</feature>
<dbReference type="SUPFAM" id="SSF52980">
    <property type="entry name" value="Restriction endonuclease-like"/>
    <property type="match status" value="1"/>
</dbReference>
<dbReference type="InterPro" id="IPR025420">
    <property type="entry name" value="DUF4143"/>
</dbReference>
<evidence type="ECO:0000313" key="3">
    <source>
        <dbReference type="EMBL" id="CAJ73477.1"/>
    </source>
</evidence>
<reference evidence="3" key="2">
    <citation type="submission" date="2006-01" db="EMBL/GenBank/DDBJ databases">
        <authorList>
            <person name="Genoscope"/>
        </authorList>
    </citation>
    <scope>NUCLEOTIDE SEQUENCE</scope>
</reference>
<dbReference type="AlphaFoldDB" id="Q1Q7C4"/>
<accession>Q1Q7C4</accession>
<dbReference type="PANTHER" id="PTHR43566:SF2">
    <property type="entry name" value="DUF4143 DOMAIN-CONTAINING PROTEIN"/>
    <property type="match status" value="1"/>
</dbReference>
<name>Q1Q7C4_KUEST</name>
<dbReference type="InterPro" id="IPR011335">
    <property type="entry name" value="Restrct_endonuc-II-like"/>
</dbReference>
<evidence type="ECO:0008006" key="4">
    <source>
        <dbReference type="Google" id="ProtNLM"/>
    </source>
</evidence>
<feature type="domain" description="DUF4143" evidence="2">
    <location>
        <begin position="182"/>
        <end position="340"/>
    </location>
</feature>
<gene>
    <name evidence="3" type="ORF">kuste2727</name>
</gene>
<dbReference type="PANTHER" id="PTHR43566">
    <property type="entry name" value="CONSERVED PROTEIN"/>
    <property type="match status" value="1"/>
</dbReference>
<reference evidence="3" key="1">
    <citation type="journal article" date="2006" name="Nature">
        <title>Deciphering the evolution and metabolism of an anammox bacterium from a community genome.</title>
        <authorList>
            <person name="Strous M."/>
            <person name="Pelletier E."/>
            <person name="Mangenot S."/>
            <person name="Rattei T."/>
            <person name="Lehner A."/>
            <person name="Taylor M.W."/>
            <person name="Horn M."/>
            <person name="Daims H."/>
            <person name="Bartol-Mavel D."/>
            <person name="Wincker P."/>
            <person name="Barbe V."/>
            <person name="Fonknechten N."/>
            <person name="Vallenet D."/>
            <person name="Segurens B."/>
            <person name="Schenowitz-Truong C."/>
            <person name="Medigue C."/>
            <person name="Collingro A."/>
            <person name="Snel B."/>
            <person name="Dutilh B.E."/>
            <person name="OpDenCamp H.J.M."/>
            <person name="vanDerDrift C."/>
            <person name="Cirpus I."/>
            <person name="vanDePas-Schoonen K.T."/>
            <person name="Harhangi H.R."/>
            <person name="vanNiftrik L."/>
            <person name="Schmid M."/>
            <person name="Keltjens J."/>
            <person name="vanDeVossenberg J."/>
            <person name="Kartal B."/>
            <person name="Meier H."/>
            <person name="Frishman D."/>
            <person name="Huynen M.A."/>
            <person name="Mewes H."/>
            <person name="Weissenbach J."/>
            <person name="Jetten M.S.M."/>
            <person name="Wagner M."/>
            <person name="LePaslier D."/>
        </authorList>
    </citation>
    <scope>NUCLEOTIDE SEQUENCE</scope>
</reference>
<sequence>MILQNRNCILFCMIIARKIKTLVQQRLKSYPAVALIGPRQSGKTTLARSLSTDYFDLEQEPEQLRLDVQWPSLIKTKRLIVLDEAQSWPELFPRLRGAIDMERQRLGRFLLLGSVSPALMKHVSESLAGRLSLVELTPLTLTELPDIPMTELWLRGGFPDGGVLTSDRYPQWQKDYLDLMTQRDLPSWGLSAKPQVMQRLLRMLAAVHGQLWNASQIGQSLGLSYHTVNTYVHFLEGTFLIRKLQPWFANVKKRLVRSPKCYWRDTGILHSLLGVQDYETLLNQPWVGASWEGFVIGQILDTLNMTGWPVDPWFFRTADGAEIDLMFRYKNKLWAIEVKLTSNPSLQDFDSLNRAADLVGADKRVLVSQTTQSAVGKMQISCSLQELLEMFVKPE</sequence>
<dbReference type="SUPFAM" id="SSF52540">
    <property type="entry name" value="P-loop containing nucleoside triphosphate hydrolases"/>
    <property type="match status" value="1"/>
</dbReference>
<organism evidence="3">
    <name type="scientific">Kuenenia stuttgartiensis</name>
    <dbReference type="NCBI Taxonomy" id="174633"/>
    <lineage>
        <taxon>Bacteria</taxon>
        <taxon>Pseudomonadati</taxon>
        <taxon>Planctomycetota</taxon>
        <taxon>Candidatus Brocadiia</taxon>
        <taxon>Candidatus Brocadiales</taxon>
        <taxon>Candidatus Brocadiaceae</taxon>
        <taxon>Candidatus Kuenenia</taxon>
    </lineage>
</organism>
<protein>
    <recommendedName>
        <fullName evidence="4">AAA+ ATPase domain-containing protein</fullName>
    </recommendedName>
</protein>
<evidence type="ECO:0000259" key="1">
    <source>
        <dbReference type="Pfam" id="PF13173"/>
    </source>
</evidence>
<dbReference type="Pfam" id="PF13173">
    <property type="entry name" value="AAA_14"/>
    <property type="match status" value="1"/>
</dbReference>
<dbReference type="Pfam" id="PF13635">
    <property type="entry name" value="DUF4143"/>
    <property type="match status" value="1"/>
</dbReference>
<dbReference type="InterPro" id="IPR027417">
    <property type="entry name" value="P-loop_NTPase"/>
</dbReference>
<dbReference type="InterPro" id="IPR041682">
    <property type="entry name" value="AAA_14"/>
</dbReference>
<proteinExistence type="predicted"/>
<dbReference type="EMBL" id="CT573071">
    <property type="protein sequence ID" value="CAJ73477.1"/>
    <property type="molecule type" value="Genomic_DNA"/>
</dbReference>
<evidence type="ECO:0000259" key="2">
    <source>
        <dbReference type="Pfam" id="PF13635"/>
    </source>
</evidence>